<proteinExistence type="predicted"/>
<dbReference type="Gene3D" id="3.40.630.30">
    <property type="match status" value="1"/>
</dbReference>
<dbReference type="InterPro" id="IPR000182">
    <property type="entry name" value="GNAT_dom"/>
</dbReference>
<gene>
    <name evidence="2" type="ORF">COW36_16255</name>
</gene>
<comment type="caution">
    <text evidence="2">The sequence shown here is derived from an EMBL/GenBank/DDBJ whole genome shotgun (WGS) entry which is preliminary data.</text>
</comment>
<dbReference type="GO" id="GO:0016747">
    <property type="term" value="F:acyltransferase activity, transferring groups other than amino-acyl groups"/>
    <property type="evidence" value="ECO:0007669"/>
    <property type="project" value="InterPro"/>
</dbReference>
<organism evidence="2 3">
    <name type="scientific">bacterium (Candidatus Blackallbacteria) CG17_big_fil_post_rev_8_21_14_2_50_48_46</name>
    <dbReference type="NCBI Taxonomy" id="2014261"/>
    <lineage>
        <taxon>Bacteria</taxon>
        <taxon>Candidatus Blackallbacteria</taxon>
    </lineage>
</organism>
<feature type="domain" description="N-acetyltransferase" evidence="1">
    <location>
        <begin position="18"/>
        <end position="176"/>
    </location>
</feature>
<dbReference type="SUPFAM" id="SSF55729">
    <property type="entry name" value="Acyl-CoA N-acyltransferases (Nat)"/>
    <property type="match status" value="1"/>
</dbReference>
<protein>
    <recommendedName>
        <fullName evidence="1">N-acetyltransferase domain-containing protein</fullName>
    </recommendedName>
</protein>
<sequence length="176" mass="19581">MFAPYQPHAQTSQAPLPLEIRAAQIEDLRALAQLHAERNACPVERALEIMQRNLERGQLYLAESPPKQILGYGQSLYFEAPADAPPSCVPTGWYLMGLVVSPQARRQGMGLKLTKTRIEALRPLTDRIYYFANSLNRATQDLHAQLGFELLREKISFPGVDFSGGGQGLLYILGLT</sequence>
<evidence type="ECO:0000313" key="2">
    <source>
        <dbReference type="EMBL" id="PIW15688.1"/>
    </source>
</evidence>
<accession>A0A2M7G1R1</accession>
<dbReference type="Pfam" id="PF00583">
    <property type="entry name" value="Acetyltransf_1"/>
    <property type="match status" value="1"/>
</dbReference>
<dbReference type="EMBL" id="PFFQ01000047">
    <property type="protein sequence ID" value="PIW15688.1"/>
    <property type="molecule type" value="Genomic_DNA"/>
</dbReference>
<dbReference type="PROSITE" id="PS51186">
    <property type="entry name" value="GNAT"/>
    <property type="match status" value="1"/>
</dbReference>
<dbReference type="AlphaFoldDB" id="A0A2M7G1R1"/>
<reference evidence="2 3" key="1">
    <citation type="submission" date="2017-09" db="EMBL/GenBank/DDBJ databases">
        <title>Depth-based differentiation of microbial function through sediment-hosted aquifers and enrichment of novel symbionts in the deep terrestrial subsurface.</title>
        <authorList>
            <person name="Probst A.J."/>
            <person name="Ladd B."/>
            <person name="Jarett J.K."/>
            <person name="Geller-Mcgrath D.E."/>
            <person name="Sieber C.M."/>
            <person name="Emerson J.B."/>
            <person name="Anantharaman K."/>
            <person name="Thomas B.C."/>
            <person name="Malmstrom R."/>
            <person name="Stieglmeier M."/>
            <person name="Klingl A."/>
            <person name="Woyke T."/>
            <person name="Ryan C.M."/>
            <person name="Banfield J.F."/>
        </authorList>
    </citation>
    <scope>NUCLEOTIDE SEQUENCE [LARGE SCALE GENOMIC DNA]</scope>
    <source>
        <strain evidence="2">CG17_big_fil_post_rev_8_21_14_2_50_48_46</strain>
    </source>
</reference>
<name>A0A2M7G1R1_9BACT</name>
<dbReference type="Proteomes" id="UP000231019">
    <property type="component" value="Unassembled WGS sequence"/>
</dbReference>
<dbReference type="InterPro" id="IPR016181">
    <property type="entry name" value="Acyl_CoA_acyltransferase"/>
</dbReference>
<evidence type="ECO:0000313" key="3">
    <source>
        <dbReference type="Proteomes" id="UP000231019"/>
    </source>
</evidence>
<evidence type="ECO:0000259" key="1">
    <source>
        <dbReference type="PROSITE" id="PS51186"/>
    </source>
</evidence>